<comment type="caution">
    <text evidence="10">The sequence shown here is derived from an EMBL/GenBank/DDBJ whole genome shotgun (WGS) entry which is preliminary data.</text>
</comment>
<accession>A0ABR3BM84</accession>
<dbReference type="InterPro" id="IPR017261">
    <property type="entry name" value="DNA_mismatch_repair_MutS/MSH"/>
</dbReference>
<feature type="compositionally biased region" description="Basic and acidic residues" evidence="8">
    <location>
        <begin position="661"/>
        <end position="676"/>
    </location>
</feature>
<sequence length="1087" mass="121321">MHAFTKIQAVRIRDKATCGRTLDLMAPRIGRGLYWHLRCLLTTQPLAVRSHALVTTTRSFDKVTPTASVKPKPKLIKTKTRLSDMPAIKLGPDGLPQKALEAWDETDISCKRSKSKTIRSSAKTAKAAKAPSDGVSSPVITCSKAEIEHLQDAIQQGVIPDTPLAHEVYLNWKRFPDCILLTRVGKFYESYFEPARYLASILSLSLAEKKYGANEAKRSYPFAGFPVPALDKYMKILVQDLGHTVVLVEEYDTDGAVAHTGKKLTAGSGPKERRVYRVVTPGTMVDESWMATDQSRYLLAIAIGNQGKNGQELSLAYTDASTGEFFTKDTTVAQMEDELARITPREVVLDNSLYELWRNHYNCSEMKFKGASQVEELLALLRVLGVRVSFADPCRPPPLYTSASSPTLHPTTPEEYAAALLQHHLQYALRESMPALRRPHKQSNSAFMQIDAATLQALEIRHAFRPGGLIATGETQTNSSPLSAKGTLLSVVSKTITSSGHRLLIRTLTAPSTSPDIINSRLALVQAFVDREDLKAELRHELKELADIMRIIQRFRSQRGTGRDIWDVGRWIRGAQRILETIKEEIRHEVSRNTKKAVRESESITRLQAFVDSFRDLDRVASKIESSVDESAIMFRFGDEKSIVDEQEAGDALLANQASPKENETEEKQRTKREREEREISEWWIRPQFSPALERRHDQLNALKVEAQKLQVSLIKKYDTPTLTIEKNHRFSYHIQMSSKDAEKVAKARSLERIGSTTGKTAYFAHGPLAELGTRIEIMIEYLGAAQRRAARELQTMVVEQSDAIQHNSELVDELDLSLSFAQNAVEMNWVKPILDNSTELQIINGRHPSIESSLLSASRNFTPNSTHMTSDTHLHVITGPNQGGKSTLLRQTAVIAILAQSGSFVPADYVKMGIVDRVFSRVGARDDLWRDRSTFMLEMVETAGILRHATEKSLVIMDEIGRGTTLQAGVSIAYATLDYILENIKCRTLFATHYHELGQMLGYNIKRAEGEVIKGRSGIAFWCTDVDEADGAFSYSYKLRPGINYNSHAIKAASIAGMPESFLRVAESTLIALQSKSMSVLSPSSH</sequence>
<dbReference type="RefSeq" id="XP_066612272.1">
    <property type="nucleotide sequence ID" value="XM_066759625.1"/>
</dbReference>
<dbReference type="InterPro" id="IPR045076">
    <property type="entry name" value="MutS"/>
</dbReference>
<protein>
    <recommendedName>
        <fullName evidence="9">DNA mismatch repair proteins mutS family domain-containing protein</fullName>
    </recommendedName>
</protein>
<dbReference type="Gene3D" id="3.30.420.110">
    <property type="entry name" value="MutS, connector domain"/>
    <property type="match status" value="1"/>
</dbReference>
<dbReference type="Pfam" id="PF01624">
    <property type="entry name" value="MutS_I"/>
    <property type="match status" value="1"/>
</dbReference>
<dbReference type="PANTHER" id="PTHR11361">
    <property type="entry name" value="DNA MISMATCH REPAIR PROTEIN MUTS FAMILY MEMBER"/>
    <property type="match status" value="1"/>
</dbReference>
<dbReference type="PIRSF" id="PIRSF037677">
    <property type="entry name" value="DNA_mis_repair_Msh6"/>
    <property type="match status" value="1"/>
</dbReference>
<keyword evidence="6 7" id="KW-0234">DNA repair</keyword>
<evidence type="ECO:0000313" key="11">
    <source>
        <dbReference type="Proteomes" id="UP000054399"/>
    </source>
</evidence>
<evidence type="ECO:0000256" key="5">
    <source>
        <dbReference type="ARBA" id="ARBA00023125"/>
    </source>
</evidence>
<dbReference type="PROSITE" id="PS00486">
    <property type="entry name" value="DNA_MISMATCH_REPAIR_2"/>
    <property type="match status" value="1"/>
</dbReference>
<evidence type="ECO:0000256" key="1">
    <source>
        <dbReference type="ARBA" id="ARBA00006271"/>
    </source>
</evidence>
<dbReference type="InterPro" id="IPR007860">
    <property type="entry name" value="DNA_mmatch_repair_MutS_con_dom"/>
</dbReference>
<comment type="function">
    <text evidence="7">Component of the post-replicative DNA mismatch repair system (MMR).</text>
</comment>
<dbReference type="InterPro" id="IPR027417">
    <property type="entry name" value="P-loop_NTPase"/>
</dbReference>
<dbReference type="Pfam" id="PF05188">
    <property type="entry name" value="MutS_II"/>
    <property type="match status" value="1"/>
</dbReference>
<feature type="region of interest" description="Disordered" evidence="8">
    <location>
        <begin position="653"/>
        <end position="676"/>
    </location>
</feature>
<keyword evidence="4" id="KW-0067">ATP-binding</keyword>
<dbReference type="SMART" id="SM00534">
    <property type="entry name" value="MUTSac"/>
    <property type="match status" value="1"/>
</dbReference>
<dbReference type="InterPro" id="IPR007695">
    <property type="entry name" value="DNA_mismatch_repair_MutS-lik_N"/>
</dbReference>
<dbReference type="EMBL" id="ATAM02000009">
    <property type="protein sequence ID" value="KAL0243905.1"/>
    <property type="molecule type" value="Genomic_DNA"/>
</dbReference>
<reference evidence="10" key="1">
    <citation type="submission" date="2015-01" db="EMBL/GenBank/DDBJ databases">
        <authorList>
            <consortium name="The Broad Institute Genomics Platform"/>
            <person name="Cuomo C."/>
            <person name="Litvintseva A."/>
            <person name="Chen Y."/>
            <person name="Heitman J."/>
            <person name="Sun S."/>
            <person name="Springer D."/>
            <person name="Dromer F."/>
            <person name="Young S."/>
            <person name="Zeng Q."/>
            <person name="Gargeya S."/>
            <person name="Abouelleil A."/>
            <person name="Alvarado L."/>
            <person name="Chapman S.B."/>
            <person name="Gainer-Dewar J."/>
            <person name="Goldberg J."/>
            <person name="Griggs A."/>
            <person name="Gujja S."/>
            <person name="Hansen M."/>
            <person name="Howarth C."/>
            <person name="Imamovic A."/>
            <person name="Larimer J."/>
            <person name="Murphy C."/>
            <person name="Naylor J."/>
            <person name="Pearson M."/>
            <person name="Priest M."/>
            <person name="Roberts A."/>
            <person name="Saif S."/>
            <person name="Shea T."/>
            <person name="Sykes S."/>
            <person name="Wortman J."/>
            <person name="Nusbaum C."/>
            <person name="Birren B."/>
        </authorList>
    </citation>
    <scope>NUCLEOTIDE SEQUENCE</scope>
    <source>
        <strain evidence="10">IND107</strain>
    </source>
</reference>
<evidence type="ECO:0000256" key="7">
    <source>
        <dbReference type="RuleBase" id="RU003756"/>
    </source>
</evidence>
<evidence type="ECO:0000256" key="6">
    <source>
        <dbReference type="ARBA" id="ARBA00023204"/>
    </source>
</evidence>
<evidence type="ECO:0000313" key="10">
    <source>
        <dbReference type="EMBL" id="KAL0243905.1"/>
    </source>
</evidence>
<dbReference type="SUPFAM" id="SSF55271">
    <property type="entry name" value="DNA repair protein MutS, domain I"/>
    <property type="match status" value="1"/>
</dbReference>
<dbReference type="Pfam" id="PF00488">
    <property type="entry name" value="MutS_V"/>
    <property type="match status" value="1"/>
</dbReference>
<evidence type="ECO:0000256" key="3">
    <source>
        <dbReference type="ARBA" id="ARBA00022763"/>
    </source>
</evidence>
<evidence type="ECO:0000256" key="8">
    <source>
        <dbReference type="SAM" id="MobiDB-lite"/>
    </source>
</evidence>
<dbReference type="Proteomes" id="UP000054399">
    <property type="component" value="Unassembled WGS sequence"/>
</dbReference>
<dbReference type="SUPFAM" id="SSF53150">
    <property type="entry name" value="DNA repair protein MutS, domain II"/>
    <property type="match status" value="1"/>
</dbReference>
<keyword evidence="2 7" id="KW-0547">Nucleotide-binding</keyword>
<dbReference type="InterPro" id="IPR000432">
    <property type="entry name" value="DNA_mismatch_repair_MutS_C"/>
</dbReference>
<dbReference type="SUPFAM" id="SSF52540">
    <property type="entry name" value="P-loop containing nucleoside triphosphate hydrolases"/>
    <property type="match status" value="1"/>
</dbReference>
<reference evidence="10" key="2">
    <citation type="submission" date="2024-01" db="EMBL/GenBank/DDBJ databases">
        <title>Comparative genomics of Cryptococcus and Kwoniella reveals pathogenesis evolution and contrasting modes of karyotype evolution via chromosome fusion or intercentromeric recombination.</title>
        <authorList>
            <person name="Coelho M.A."/>
            <person name="David-Palma M."/>
            <person name="Shea T."/>
            <person name="Bowers K."/>
            <person name="Mcginley-Smith S."/>
            <person name="Mohammad A.W."/>
            <person name="Gnirke A."/>
            <person name="Yurkov A.M."/>
            <person name="Nowrousian M."/>
            <person name="Sun S."/>
            <person name="Cuomo C.A."/>
            <person name="Heitman J."/>
        </authorList>
    </citation>
    <scope>NUCLEOTIDE SEQUENCE</scope>
    <source>
        <strain evidence="10">IND107</strain>
    </source>
</reference>
<proteinExistence type="inferred from homology"/>
<evidence type="ECO:0000256" key="4">
    <source>
        <dbReference type="ARBA" id="ARBA00022840"/>
    </source>
</evidence>
<evidence type="ECO:0000256" key="2">
    <source>
        <dbReference type="ARBA" id="ARBA00022741"/>
    </source>
</evidence>
<dbReference type="InterPro" id="IPR036678">
    <property type="entry name" value="MutS_con_dom_sf"/>
</dbReference>
<dbReference type="PANTHER" id="PTHR11361:SF34">
    <property type="entry name" value="DNA MISMATCH REPAIR PROTEIN MSH1, MITOCHONDRIAL"/>
    <property type="match status" value="1"/>
</dbReference>
<evidence type="ECO:0000259" key="9">
    <source>
        <dbReference type="PROSITE" id="PS00486"/>
    </source>
</evidence>
<organism evidence="10 11">
    <name type="scientific">Cryptococcus tetragattii IND107</name>
    <dbReference type="NCBI Taxonomy" id="1296105"/>
    <lineage>
        <taxon>Eukaryota</taxon>
        <taxon>Fungi</taxon>
        <taxon>Dikarya</taxon>
        <taxon>Basidiomycota</taxon>
        <taxon>Agaricomycotina</taxon>
        <taxon>Tremellomycetes</taxon>
        <taxon>Tremellales</taxon>
        <taxon>Cryptococcaceae</taxon>
        <taxon>Cryptococcus</taxon>
        <taxon>Cryptococcus gattii species complex</taxon>
    </lineage>
</organism>
<dbReference type="InterPro" id="IPR036187">
    <property type="entry name" value="DNA_mismatch_repair_MutS_sf"/>
</dbReference>
<dbReference type="SMART" id="SM00533">
    <property type="entry name" value="MUTSd"/>
    <property type="match status" value="1"/>
</dbReference>
<keyword evidence="5 7" id="KW-0238">DNA-binding</keyword>
<dbReference type="GeneID" id="91992024"/>
<dbReference type="Gene3D" id="3.40.50.300">
    <property type="entry name" value="P-loop containing nucleotide triphosphate hydrolases"/>
    <property type="match status" value="1"/>
</dbReference>
<dbReference type="Gene3D" id="3.40.1170.10">
    <property type="entry name" value="DNA repair protein MutS, domain I"/>
    <property type="match status" value="1"/>
</dbReference>
<gene>
    <name evidence="10" type="ORF">I308_105168</name>
</gene>
<keyword evidence="11" id="KW-1185">Reference proteome</keyword>
<dbReference type="SUPFAM" id="SSF48334">
    <property type="entry name" value="DNA repair protein MutS, domain III"/>
    <property type="match status" value="1"/>
</dbReference>
<dbReference type="InterPro" id="IPR007696">
    <property type="entry name" value="DNA_mismatch_repair_MutS_core"/>
</dbReference>
<dbReference type="Pfam" id="PF05192">
    <property type="entry name" value="MutS_III"/>
    <property type="match status" value="1"/>
</dbReference>
<feature type="domain" description="DNA mismatch repair proteins mutS family" evidence="9">
    <location>
        <begin position="954"/>
        <end position="970"/>
    </location>
</feature>
<dbReference type="InterPro" id="IPR016151">
    <property type="entry name" value="DNA_mismatch_repair_MutS_N"/>
</dbReference>
<name>A0ABR3BM84_9TREE</name>
<keyword evidence="3 7" id="KW-0227">DNA damage</keyword>
<dbReference type="Pfam" id="PF05190">
    <property type="entry name" value="MutS_IV"/>
    <property type="match status" value="1"/>
</dbReference>
<dbReference type="Gene3D" id="1.10.1420.10">
    <property type="match status" value="3"/>
</dbReference>
<dbReference type="InterPro" id="IPR007861">
    <property type="entry name" value="DNA_mismatch_repair_MutS_clamp"/>
</dbReference>
<comment type="similarity">
    <text evidence="1 7">Belongs to the DNA mismatch repair MutS family.</text>
</comment>